<dbReference type="InterPro" id="IPR008979">
    <property type="entry name" value="Galactose-bd-like_sf"/>
</dbReference>
<dbReference type="InterPro" id="IPR005674">
    <property type="entry name" value="CocE/Ser_esterase"/>
</dbReference>
<reference evidence="3 4" key="1">
    <citation type="submission" date="2015-01" db="EMBL/GenBank/DDBJ databases">
        <title>The Genome Sequence of Capronia semiimmersa CBS27337.</title>
        <authorList>
            <consortium name="The Broad Institute Genomics Platform"/>
            <person name="Cuomo C."/>
            <person name="de Hoog S."/>
            <person name="Gorbushina A."/>
            <person name="Stielow B."/>
            <person name="Teixiera M."/>
            <person name="Abouelleil A."/>
            <person name="Chapman S.B."/>
            <person name="Priest M."/>
            <person name="Young S.K."/>
            <person name="Wortman J."/>
            <person name="Nusbaum C."/>
            <person name="Birren B."/>
        </authorList>
    </citation>
    <scope>NUCLEOTIDE SEQUENCE [LARGE SCALE GENOMIC DNA]</scope>
    <source>
        <strain evidence="3 4">CBS 27337</strain>
    </source>
</reference>
<evidence type="ECO:0000259" key="2">
    <source>
        <dbReference type="SMART" id="SM00939"/>
    </source>
</evidence>
<proteinExistence type="predicted"/>
<dbReference type="InterPro" id="IPR029058">
    <property type="entry name" value="AB_hydrolase_fold"/>
</dbReference>
<feature type="domain" description="Xaa-Pro dipeptidyl-peptidase C-terminal" evidence="2">
    <location>
        <begin position="341"/>
        <end position="596"/>
    </location>
</feature>
<dbReference type="GO" id="GO:0008239">
    <property type="term" value="F:dipeptidyl-peptidase activity"/>
    <property type="evidence" value="ECO:0007669"/>
    <property type="project" value="InterPro"/>
</dbReference>
<dbReference type="Gene3D" id="2.60.120.260">
    <property type="entry name" value="Galactose-binding domain-like"/>
    <property type="match status" value="1"/>
</dbReference>
<evidence type="ECO:0000313" key="3">
    <source>
        <dbReference type="EMBL" id="KIW69690.1"/>
    </source>
</evidence>
<dbReference type="EMBL" id="KN846958">
    <property type="protein sequence ID" value="KIW69690.1"/>
    <property type="molecule type" value="Genomic_DNA"/>
</dbReference>
<dbReference type="Pfam" id="PF02129">
    <property type="entry name" value="Peptidase_S15"/>
    <property type="match status" value="1"/>
</dbReference>
<sequence>MPVDKSWLGYNKGSIPDHGFQWIWQEAIPADEPNRDPKVVSVAFGHETSVLPRGWQKSPENKPLELDILFEKDVEIVMRDGVKIYADIYRPADTGGKKIPIIMAHSPYGKGGSGANLMDVVPYRVGVPKNRQSGLEKFEGPDPNGWCCRGYAVLHPDARGSFNSEGNLHTFGCKEGEDCYDIIECVARYQWCNGAVGMAGNSWLGIVQYWAAMEQPPHLKAIAPWEGFSDLYRDVSRRGGIPWAPFLKWVLRGVPGRGLQESIADMGQAHEFYDAYWRSKCVDFSKIKVPSYILGSYSSMLHTMGSLRAWKYTNTDQKWLRFHPHQEWYEDYHYRSVDDLDRFFSRYLKGEDNGWENTPRVRISMYRFGEKYPLYDQVEMDYPVPRTRYTKLYLTSQKTLQTTPSTDNAVHSYDSSAGDILAYDYVFHEQTTLAGLSKLKIFVSCLEHDDLDIYVMLRKVSFDGELMEQSNVPLHELSVKSVKEVANVNPTKYLGPTGMLRASHRKLDPEKSTEYWPVHPHLRADYVTPGQVVELDIGIWPMGIIYEKGEGLRLQISGKTMVLPEWDNPHVKHAEPQFNKGRHRIHLGGEFAESFLLVPQL</sequence>
<dbReference type="Pfam" id="PF08530">
    <property type="entry name" value="PepX_C"/>
    <property type="match status" value="1"/>
</dbReference>
<dbReference type="SUPFAM" id="SSF49785">
    <property type="entry name" value="Galactose-binding domain-like"/>
    <property type="match status" value="1"/>
</dbReference>
<dbReference type="Gene3D" id="3.40.50.1820">
    <property type="entry name" value="alpha/beta hydrolase"/>
    <property type="match status" value="1"/>
</dbReference>
<dbReference type="PANTHER" id="PTHR43056">
    <property type="entry name" value="PEPTIDASE S9 PROLYL OLIGOPEPTIDASE"/>
    <property type="match status" value="1"/>
</dbReference>
<dbReference type="InterPro" id="IPR050585">
    <property type="entry name" value="Xaa-Pro_dipeptidyl-ppase/CocE"/>
</dbReference>
<evidence type="ECO:0000313" key="4">
    <source>
        <dbReference type="Proteomes" id="UP000054266"/>
    </source>
</evidence>
<dbReference type="AlphaFoldDB" id="A0A0D2FT27"/>
<keyword evidence="4" id="KW-1185">Reference proteome</keyword>
<dbReference type="STRING" id="5601.A0A0D2FT27"/>
<dbReference type="HOGENOM" id="CLU_015590_3_0_1"/>
<dbReference type="SMART" id="SM00939">
    <property type="entry name" value="PepX_C"/>
    <property type="match status" value="1"/>
</dbReference>
<keyword evidence="1" id="KW-0378">Hydrolase</keyword>
<dbReference type="Proteomes" id="UP000054266">
    <property type="component" value="Unassembled WGS sequence"/>
</dbReference>
<protein>
    <recommendedName>
        <fullName evidence="2">Xaa-Pro dipeptidyl-peptidase C-terminal domain-containing protein</fullName>
    </recommendedName>
</protein>
<dbReference type="InterPro" id="IPR000383">
    <property type="entry name" value="Xaa-Pro-like_dom"/>
</dbReference>
<dbReference type="Gene3D" id="1.10.3020.20">
    <property type="match status" value="1"/>
</dbReference>
<dbReference type="NCBIfam" id="TIGR00976">
    <property type="entry name" value="CocE_NonD"/>
    <property type="match status" value="1"/>
</dbReference>
<dbReference type="SUPFAM" id="SSF53474">
    <property type="entry name" value="alpha/beta-Hydrolases"/>
    <property type="match status" value="1"/>
</dbReference>
<dbReference type="PANTHER" id="PTHR43056:SF10">
    <property type="entry name" value="COCE_NOND FAMILY, PUTATIVE (AFU_ORTHOLOGUE AFUA_7G00600)-RELATED"/>
    <property type="match status" value="1"/>
</dbReference>
<evidence type="ECO:0000256" key="1">
    <source>
        <dbReference type="ARBA" id="ARBA00022801"/>
    </source>
</evidence>
<dbReference type="InterPro" id="IPR013736">
    <property type="entry name" value="Xaa-Pro_dipept_C"/>
</dbReference>
<accession>A0A0D2FT27</accession>
<gene>
    <name evidence="3" type="ORF">PV04_05552</name>
</gene>
<name>A0A0D2FT27_9EURO</name>
<organism evidence="3 4">
    <name type="scientific">Phialophora macrospora</name>
    <dbReference type="NCBI Taxonomy" id="1851006"/>
    <lineage>
        <taxon>Eukaryota</taxon>
        <taxon>Fungi</taxon>
        <taxon>Dikarya</taxon>
        <taxon>Ascomycota</taxon>
        <taxon>Pezizomycotina</taxon>
        <taxon>Eurotiomycetes</taxon>
        <taxon>Chaetothyriomycetidae</taxon>
        <taxon>Chaetothyriales</taxon>
        <taxon>Herpotrichiellaceae</taxon>
        <taxon>Phialophora</taxon>
    </lineage>
</organism>